<dbReference type="AlphaFoldDB" id="A0A016V9W6"/>
<name>A0A016V9W6_9BILA</name>
<proteinExistence type="predicted"/>
<comment type="caution">
    <text evidence="1">The sequence shown here is derived from an EMBL/GenBank/DDBJ whole genome shotgun (WGS) entry which is preliminary data.</text>
</comment>
<evidence type="ECO:0000313" key="1">
    <source>
        <dbReference type="EMBL" id="EYC24240.1"/>
    </source>
</evidence>
<sequence>MAYMAVSKNEIVRTAERKCSSVFYFVYATVCDIDYINRMRGERKRGKTGKKSGKILNYLHRSSSIGGYIMRAAKKCVKCTKSIYPPAMAKDTKSRIALTHETTERV</sequence>
<gene>
    <name evidence="1" type="primary">Acey_s0014.g2392</name>
    <name evidence="1" type="ORF">Y032_0014g2392</name>
</gene>
<dbReference type="EMBL" id="JARK01001350">
    <property type="protein sequence ID" value="EYC24240.1"/>
    <property type="molecule type" value="Genomic_DNA"/>
</dbReference>
<protein>
    <submittedName>
        <fullName evidence="1">Uncharacterized protein</fullName>
    </submittedName>
</protein>
<accession>A0A016V9W6</accession>
<organism evidence="1 2">
    <name type="scientific">Ancylostoma ceylanicum</name>
    <dbReference type="NCBI Taxonomy" id="53326"/>
    <lineage>
        <taxon>Eukaryota</taxon>
        <taxon>Metazoa</taxon>
        <taxon>Ecdysozoa</taxon>
        <taxon>Nematoda</taxon>
        <taxon>Chromadorea</taxon>
        <taxon>Rhabditida</taxon>
        <taxon>Rhabditina</taxon>
        <taxon>Rhabditomorpha</taxon>
        <taxon>Strongyloidea</taxon>
        <taxon>Ancylostomatidae</taxon>
        <taxon>Ancylostomatinae</taxon>
        <taxon>Ancylostoma</taxon>
    </lineage>
</organism>
<dbReference type="Proteomes" id="UP000024635">
    <property type="component" value="Unassembled WGS sequence"/>
</dbReference>
<evidence type="ECO:0000313" key="2">
    <source>
        <dbReference type="Proteomes" id="UP000024635"/>
    </source>
</evidence>
<reference evidence="2" key="1">
    <citation type="journal article" date="2015" name="Nat. Genet.">
        <title>The genome and transcriptome of the zoonotic hookworm Ancylostoma ceylanicum identify infection-specific gene families.</title>
        <authorList>
            <person name="Schwarz E.M."/>
            <person name="Hu Y."/>
            <person name="Antoshechkin I."/>
            <person name="Miller M.M."/>
            <person name="Sternberg P.W."/>
            <person name="Aroian R.V."/>
        </authorList>
    </citation>
    <scope>NUCLEOTIDE SEQUENCE</scope>
    <source>
        <strain evidence="2">HY135</strain>
    </source>
</reference>
<keyword evidence="2" id="KW-1185">Reference proteome</keyword>